<organism evidence="2 3">
    <name type="scientific">Linum tenue</name>
    <dbReference type="NCBI Taxonomy" id="586396"/>
    <lineage>
        <taxon>Eukaryota</taxon>
        <taxon>Viridiplantae</taxon>
        <taxon>Streptophyta</taxon>
        <taxon>Embryophyta</taxon>
        <taxon>Tracheophyta</taxon>
        <taxon>Spermatophyta</taxon>
        <taxon>Magnoliopsida</taxon>
        <taxon>eudicotyledons</taxon>
        <taxon>Gunneridae</taxon>
        <taxon>Pentapetalae</taxon>
        <taxon>rosids</taxon>
        <taxon>fabids</taxon>
        <taxon>Malpighiales</taxon>
        <taxon>Linaceae</taxon>
        <taxon>Linum</taxon>
    </lineage>
</organism>
<dbReference type="EMBL" id="CAMGYJ010000011">
    <property type="protein sequence ID" value="CAI0558204.1"/>
    <property type="molecule type" value="Genomic_DNA"/>
</dbReference>
<protein>
    <recommendedName>
        <fullName evidence="1">RNase H type-1 domain-containing protein</fullName>
    </recommendedName>
</protein>
<dbReference type="InterPro" id="IPR044730">
    <property type="entry name" value="RNase_H-like_dom_plant"/>
</dbReference>
<dbReference type="PANTHER" id="PTHR47723:SF13">
    <property type="entry name" value="PUTATIVE-RELATED"/>
    <property type="match status" value="1"/>
</dbReference>
<dbReference type="PANTHER" id="PTHR47723">
    <property type="entry name" value="OS05G0353850 PROTEIN"/>
    <property type="match status" value="1"/>
</dbReference>
<name>A0AAV0RNT7_9ROSI</name>
<evidence type="ECO:0000313" key="2">
    <source>
        <dbReference type="EMBL" id="CAI0558204.1"/>
    </source>
</evidence>
<sequence>MNSDGLVVNGQAATGGILRGEDGRMIKAFAMNLGETSITRAELEGIVQGMRLAWEQGYRKVMVQTDSQIAIYLIREAADRHPHFLLVQEARRLLACDWQVQLIHVFREGNVVVDYLALVGHSLPFGFHFIEGHYPLLNYWLFFYLIGVETPCLVNI</sequence>
<evidence type="ECO:0000259" key="1">
    <source>
        <dbReference type="PROSITE" id="PS50879"/>
    </source>
</evidence>
<gene>
    <name evidence="2" type="ORF">LITE_LOCUS48686</name>
</gene>
<dbReference type="CDD" id="cd06222">
    <property type="entry name" value="RNase_H_like"/>
    <property type="match status" value="1"/>
</dbReference>
<feature type="domain" description="RNase H type-1" evidence="1">
    <location>
        <begin position="1"/>
        <end position="122"/>
    </location>
</feature>
<dbReference type="SUPFAM" id="SSF53098">
    <property type="entry name" value="Ribonuclease H-like"/>
    <property type="match status" value="1"/>
</dbReference>
<reference evidence="2" key="1">
    <citation type="submission" date="2022-08" db="EMBL/GenBank/DDBJ databases">
        <authorList>
            <person name="Gutierrez-Valencia J."/>
        </authorList>
    </citation>
    <scope>NUCLEOTIDE SEQUENCE</scope>
</reference>
<dbReference type="InterPro" id="IPR002156">
    <property type="entry name" value="RNaseH_domain"/>
</dbReference>
<accession>A0AAV0RNT7</accession>
<dbReference type="InterPro" id="IPR036397">
    <property type="entry name" value="RNaseH_sf"/>
</dbReference>
<dbReference type="PROSITE" id="PS50879">
    <property type="entry name" value="RNASE_H_1"/>
    <property type="match status" value="1"/>
</dbReference>
<proteinExistence type="predicted"/>
<dbReference type="GO" id="GO:0003676">
    <property type="term" value="F:nucleic acid binding"/>
    <property type="evidence" value="ECO:0007669"/>
    <property type="project" value="InterPro"/>
</dbReference>
<dbReference type="Gene3D" id="3.30.420.10">
    <property type="entry name" value="Ribonuclease H-like superfamily/Ribonuclease H"/>
    <property type="match status" value="1"/>
</dbReference>
<comment type="caution">
    <text evidence="2">The sequence shown here is derived from an EMBL/GenBank/DDBJ whole genome shotgun (WGS) entry which is preliminary data.</text>
</comment>
<keyword evidence="3" id="KW-1185">Reference proteome</keyword>
<evidence type="ECO:0000313" key="3">
    <source>
        <dbReference type="Proteomes" id="UP001154282"/>
    </source>
</evidence>
<dbReference type="Proteomes" id="UP001154282">
    <property type="component" value="Unassembled WGS sequence"/>
</dbReference>
<dbReference type="GO" id="GO:0004523">
    <property type="term" value="F:RNA-DNA hybrid ribonuclease activity"/>
    <property type="evidence" value="ECO:0007669"/>
    <property type="project" value="InterPro"/>
</dbReference>
<dbReference type="AlphaFoldDB" id="A0AAV0RNT7"/>
<dbReference type="Pfam" id="PF13456">
    <property type="entry name" value="RVT_3"/>
    <property type="match status" value="1"/>
</dbReference>
<dbReference type="InterPro" id="IPR053151">
    <property type="entry name" value="RNase_H-like"/>
</dbReference>
<dbReference type="InterPro" id="IPR012337">
    <property type="entry name" value="RNaseH-like_sf"/>
</dbReference>